<dbReference type="KEGG" id="bfs:BF9343_2701"/>
<name>Q5LBN6_BACFN</name>
<dbReference type="AlphaFoldDB" id="Q5LBN6"/>
<dbReference type="PaxDb" id="272559-BF9343_2701"/>
<reference evidence="1 2" key="1">
    <citation type="journal article" date="2005" name="Science">
        <title>Extensive DNA inversions in the B. fragilis genome control variable gene expression.</title>
        <authorList>
            <person name="Cerdeno-Tarraga A.M."/>
            <person name="Patrick S."/>
            <person name="Crosmann L."/>
            <person name="Blakely G."/>
            <person name="Abratt V."/>
            <person name="Lennard N."/>
            <person name="Duerden B."/>
            <person name="Poxton I."/>
            <person name="Harris B."/>
            <person name="Quail M.A."/>
            <person name="Barron A."/>
            <person name="Clarck L."/>
            <person name="Corton C."/>
            <person name="Doggett J."/>
            <person name="Holden M.T.G."/>
            <person name="Larke N."/>
            <person name="Line A."/>
            <person name="Lord A."/>
            <person name="Norbertczak H."/>
            <person name="Ormond D."/>
            <person name="Price C."/>
            <person name="Rabbinowitsch E."/>
            <person name="Woodward J."/>
            <person name="Barrel B.G."/>
            <person name="Parkhill J."/>
        </authorList>
    </citation>
    <scope>NUCLEOTIDE SEQUENCE [LARGE SCALE GENOMIC DNA]</scope>
    <source>
        <strain evidence="2">ATCC 25285 / DSM 2151 / CCUG 4856 / JCM 11019 / LMG 10263 / NCTC 9343 / Onslow / VPI 2553 / EN-2</strain>
    </source>
</reference>
<evidence type="ECO:0000313" key="2">
    <source>
        <dbReference type="Proteomes" id="UP000006731"/>
    </source>
</evidence>
<protein>
    <submittedName>
        <fullName evidence="1">Uncharacterized protein</fullName>
    </submittedName>
</protein>
<dbReference type="Proteomes" id="UP000006731">
    <property type="component" value="Chromosome"/>
</dbReference>
<proteinExistence type="predicted"/>
<dbReference type="HOGENOM" id="CLU_2950832_0_0_10"/>
<dbReference type="EMBL" id="CR626927">
    <property type="protein sequence ID" value="CAH08482.1"/>
    <property type="molecule type" value="Genomic_DNA"/>
</dbReference>
<gene>
    <name evidence="1" type="ORF">BF9343_2701</name>
</gene>
<organism evidence="1 2">
    <name type="scientific">Bacteroides fragilis (strain ATCC 25285 / DSM 2151 / CCUG 4856 / JCM 11019 / LMG 10263 / NCTC 9343 / Onslow / VPI 2553 / EN-2)</name>
    <dbReference type="NCBI Taxonomy" id="272559"/>
    <lineage>
        <taxon>Bacteria</taxon>
        <taxon>Pseudomonadati</taxon>
        <taxon>Bacteroidota</taxon>
        <taxon>Bacteroidia</taxon>
        <taxon>Bacteroidales</taxon>
        <taxon>Bacteroidaceae</taxon>
        <taxon>Bacteroides</taxon>
    </lineage>
</organism>
<sequence>MEGCLSLYEKTLKPFPKRLKSLEEKTWMFRGKRLSLFRVFHHRGHRVSQRIYIFIGYAFRKKTL</sequence>
<accession>Q5LBN6</accession>
<keyword evidence="2" id="KW-1185">Reference proteome</keyword>
<evidence type="ECO:0000313" key="1">
    <source>
        <dbReference type="EMBL" id="CAH08482.1"/>
    </source>
</evidence>